<dbReference type="NCBIfam" id="TIGR01920">
    <property type="entry name" value="Shik_kin_archae"/>
    <property type="match status" value="1"/>
</dbReference>
<dbReference type="GO" id="GO:0004765">
    <property type="term" value="F:shikimate kinase activity"/>
    <property type="evidence" value="ECO:0007669"/>
    <property type="project" value="UniProtKB-UniRule"/>
</dbReference>
<keyword evidence="12 14" id="KW-0057">Aromatic amino acid biosynthesis</keyword>
<dbReference type="PIRSF" id="PIRSF005758">
    <property type="entry name" value="Shikimt_kin_arch"/>
    <property type="match status" value="1"/>
</dbReference>
<keyword evidence="10 14" id="KW-0418">Kinase</keyword>
<evidence type="ECO:0000256" key="10">
    <source>
        <dbReference type="ARBA" id="ARBA00022777"/>
    </source>
</evidence>
<dbReference type="OMA" id="WDVLVWT"/>
<evidence type="ECO:0000256" key="6">
    <source>
        <dbReference type="ARBA" id="ARBA00022490"/>
    </source>
</evidence>
<dbReference type="EC" id="2.7.1.71" evidence="4 14"/>
<dbReference type="GeneID" id="5055314"/>
<dbReference type="GO" id="GO:0005524">
    <property type="term" value="F:ATP binding"/>
    <property type="evidence" value="ECO:0007669"/>
    <property type="project" value="UniProtKB-UniRule"/>
</dbReference>
<keyword evidence="11 14" id="KW-0067">ATP-binding</keyword>
<dbReference type="InterPro" id="IPR006204">
    <property type="entry name" value="GHMP_kinase_N_dom"/>
</dbReference>
<evidence type="ECO:0000256" key="14">
    <source>
        <dbReference type="HAMAP-Rule" id="MF_00370"/>
    </source>
</evidence>
<evidence type="ECO:0000313" key="16">
    <source>
        <dbReference type="EMBL" id="NYR16444.1"/>
    </source>
</evidence>
<sequence>MDCARACAWGGGTIINAIATGHGAAFPISLRVMAEVCRSDRLEVATYADVDVEPIRKVVQMVAERWGVGPVAVKITGDLPPAGGLKSSSAVVNALVSATAKLAGADVDLFDVTRINAQLSREVGISVTGAFDDAVASATGRSYLTDNYKLVVIRELDVSGKAVVLIPPYEKRRHKLQEMRALAPVVRTAVSFAGMGMWREAMLINAVAYGYALGYPPEPTLEALQLGAVGGVSGTGPSHVFITDKPEELAEALSKYGKVYVVDIPQSPCTP</sequence>
<dbReference type="InterPro" id="IPR014721">
    <property type="entry name" value="Ribsml_uS5_D2-typ_fold_subgr"/>
</dbReference>
<dbReference type="Proteomes" id="UP000554766">
    <property type="component" value="Unassembled WGS sequence"/>
</dbReference>
<evidence type="ECO:0000256" key="5">
    <source>
        <dbReference type="ARBA" id="ARBA00013853"/>
    </source>
</evidence>
<dbReference type="GO" id="GO:0005737">
    <property type="term" value="C:cytoplasm"/>
    <property type="evidence" value="ECO:0007669"/>
    <property type="project" value="UniProtKB-SubCell"/>
</dbReference>
<dbReference type="Gene3D" id="3.30.230.10">
    <property type="match status" value="1"/>
</dbReference>
<dbReference type="GO" id="GO:0008652">
    <property type="term" value="P:amino acid biosynthetic process"/>
    <property type="evidence" value="ECO:0007669"/>
    <property type="project" value="UniProtKB-KW"/>
</dbReference>
<evidence type="ECO:0000256" key="8">
    <source>
        <dbReference type="ARBA" id="ARBA00022679"/>
    </source>
</evidence>
<evidence type="ECO:0000313" key="17">
    <source>
        <dbReference type="Proteomes" id="UP000554766"/>
    </source>
</evidence>
<evidence type="ECO:0000256" key="2">
    <source>
        <dbReference type="ARBA" id="ARBA00004842"/>
    </source>
</evidence>
<feature type="domain" description="GHMP kinase N-terminal" evidence="15">
    <location>
        <begin position="55"/>
        <end position="140"/>
    </location>
</feature>
<dbReference type="InterPro" id="IPR020568">
    <property type="entry name" value="Ribosomal_Su5_D2-typ_SF"/>
</dbReference>
<comment type="catalytic activity">
    <reaction evidence="13 14">
        <text>shikimate + ATP = 3-phosphoshikimate + ADP + H(+)</text>
        <dbReference type="Rhea" id="RHEA:13121"/>
        <dbReference type="ChEBI" id="CHEBI:15378"/>
        <dbReference type="ChEBI" id="CHEBI:30616"/>
        <dbReference type="ChEBI" id="CHEBI:36208"/>
        <dbReference type="ChEBI" id="CHEBI:145989"/>
        <dbReference type="ChEBI" id="CHEBI:456216"/>
        <dbReference type="EC" id="2.7.1.71"/>
    </reaction>
</comment>
<evidence type="ECO:0000256" key="11">
    <source>
        <dbReference type="ARBA" id="ARBA00022840"/>
    </source>
</evidence>
<evidence type="ECO:0000256" key="4">
    <source>
        <dbReference type="ARBA" id="ARBA00012154"/>
    </source>
</evidence>
<dbReference type="InterPro" id="IPR010189">
    <property type="entry name" value="SK_arc"/>
</dbReference>
<dbReference type="GO" id="GO:0009073">
    <property type="term" value="P:aromatic amino acid family biosynthetic process"/>
    <property type="evidence" value="ECO:0007669"/>
    <property type="project" value="UniProtKB-KW"/>
</dbReference>
<dbReference type="AlphaFoldDB" id="A0A7L4PCZ8"/>
<comment type="subcellular location">
    <subcellularLocation>
        <location evidence="1 14">Cytoplasm</location>
    </subcellularLocation>
</comment>
<keyword evidence="7 14" id="KW-0028">Amino-acid biosynthesis</keyword>
<keyword evidence="8 14" id="KW-0808">Transferase</keyword>
<evidence type="ECO:0000256" key="9">
    <source>
        <dbReference type="ARBA" id="ARBA00022741"/>
    </source>
</evidence>
<evidence type="ECO:0000256" key="1">
    <source>
        <dbReference type="ARBA" id="ARBA00004496"/>
    </source>
</evidence>
<feature type="binding site" evidence="14">
    <location>
        <begin position="80"/>
        <end position="90"/>
    </location>
    <ligand>
        <name>ATP</name>
        <dbReference type="ChEBI" id="CHEBI:30616"/>
    </ligand>
</feature>
<evidence type="ECO:0000256" key="7">
    <source>
        <dbReference type="ARBA" id="ARBA00022605"/>
    </source>
</evidence>
<dbReference type="EMBL" id="JAAVJF010000006">
    <property type="protein sequence ID" value="NYR16444.1"/>
    <property type="molecule type" value="Genomic_DNA"/>
</dbReference>
<comment type="similarity">
    <text evidence="3 14">Belongs to the GHMP kinase family. Archaeal shikimate kinase subfamily.</text>
</comment>
<comment type="caution">
    <text evidence="16">The sequence shown here is derived from an EMBL/GenBank/DDBJ whole genome shotgun (WGS) entry which is preliminary data.</text>
</comment>
<keyword evidence="6 14" id="KW-0963">Cytoplasm</keyword>
<gene>
    <name evidence="14" type="primary">aroK</name>
    <name evidence="16" type="ORF">HC235_10995</name>
</gene>
<dbReference type="Pfam" id="PF00288">
    <property type="entry name" value="GHMP_kinases_N"/>
    <property type="match status" value="1"/>
</dbReference>
<evidence type="ECO:0000256" key="12">
    <source>
        <dbReference type="ARBA" id="ARBA00023141"/>
    </source>
</evidence>
<keyword evidence="17" id="KW-1185">Reference proteome</keyword>
<organism evidence="16 17">
    <name type="scientific">Pyrobaculum arsenaticum</name>
    <dbReference type="NCBI Taxonomy" id="121277"/>
    <lineage>
        <taxon>Archaea</taxon>
        <taxon>Thermoproteota</taxon>
        <taxon>Thermoprotei</taxon>
        <taxon>Thermoproteales</taxon>
        <taxon>Thermoproteaceae</taxon>
        <taxon>Pyrobaculum</taxon>
    </lineage>
</organism>
<keyword evidence="9 14" id="KW-0547">Nucleotide-binding</keyword>
<dbReference type="GO" id="GO:0009423">
    <property type="term" value="P:chorismate biosynthetic process"/>
    <property type="evidence" value="ECO:0007669"/>
    <property type="project" value="UniProtKB-UniRule"/>
</dbReference>
<dbReference type="RefSeq" id="WP_011901491.1">
    <property type="nucleotide sequence ID" value="NZ_JAAVJF010000006.1"/>
</dbReference>
<protein>
    <recommendedName>
        <fullName evidence="5 14">Shikimate kinase</fullName>
        <shortName evidence="14">SK</shortName>
        <ecNumber evidence="4 14">2.7.1.71</ecNumber>
    </recommendedName>
</protein>
<dbReference type="HAMAP" id="MF_00370">
    <property type="entry name" value="Shik_kinase_arch"/>
    <property type="match status" value="1"/>
</dbReference>
<reference evidence="16 17" key="1">
    <citation type="journal article" date="2020" name="Nat. Commun.">
        <title>The structures of two archaeal type IV pili illuminate evolutionary relationships.</title>
        <authorList>
            <person name="Wang F."/>
            <person name="Baquero D.P."/>
            <person name="Su Z."/>
            <person name="Beltran L.C."/>
            <person name="Prangishvili D."/>
            <person name="Krupovic M."/>
            <person name="Egelman E.H."/>
        </authorList>
    </citation>
    <scope>NUCLEOTIDE SEQUENCE [LARGE SCALE GENOMIC DNA]</scope>
    <source>
        <strain evidence="16 17">2GA</strain>
    </source>
</reference>
<evidence type="ECO:0000256" key="13">
    <source>
        <dbReference type="ARBA" id="ARBA00048567"/>
    </source>
</evidence>
<dbReference type="PANTHER" id="PTHR20861:SF3">
    <property type="entry name" value="SHIKIMATE KINASE"/>
    <property type="match status" value="1"/>
</dbReference>
<evidence type="ECO:0000256" key="3">
    <source>
        <dbReference type="ARBA" id="ARBA00010202"/>
    </source>
</evidence>
<proteinExistence type="inferred from homology"/>
<dbReference type="UniPathway" id="UPA00053">
    <property type="reaction ID" value="UER00088"/>
</dbReference>
<evidence type="ECO:0000259" key="15">
    <source>
        <dbReference type="Pfam" id="PF00288"/>
    </source>
</evidence>
<comment type="pathway">
    <text evidence="2 14">Metabolic intermediate biosynthesis; chorismate biosynthesis; chorismate from D-erythrose 4-phosphate and phosphoenolpyruvate: step 5/7.</text>
</comment>
<dbReference type="PANTHER" id="PTHR20861">
    <property type="entry name" value="HOMOSERINE/4-DIPHOSPHOCYTIDYL-2-C-METHYL-D-ERYTHRITOL KINASE"/>
    <property type="match status" value="1"/>
</dbReference>
<name>A0A7L4PCZ8_9CREN</name>
<dbReference type="SUPFAM" id="SSF54211">
    <property type="entry name" value="Ribosomal protein S5 domain 2-like"/>
    <property type="match status" value="1"/>
</dbReference>
<accession>A0A7L4PCZ8</accession>